<reference evidence="8" key="1">
    <citation type="submission" date="2022-04" db="EMBL/GenBank/DDBJ databases">
        <title>Desulfatitalea alkaliphila sp. nov., a novel anaerobic sulfate-reducing bacterium isolated from terrestrial mud volcano, Taman Peninsula, Russia.</title>
        <authorList>
            <person name="Khomyakova M.A."/>
            <person name="Merkel A.Y."/>
            <person name="Slobodkin A.I."/>
        </authorList>
    </citation>
    <scope>NUCLEOTIDE SEQUENCE</scope>
    <source>
        <strain evidence="8">M08but</strain>
    </source>
</reference>
<dbReference type="AlphaFoldDB" id="A0AA41UJN5"/>
<evidence type="ECO:0000256" key="6">
    <source>
        <dbReference type="SAM" id="Phobius"/>
    </source>
</evidence>
<dbReference type="InterPro" id="IPR007816">
    <property type="entry name" value="ResB-like_domain"/>
</dbReference>
<keyword evidence="4 6" id="KW-1133">Transmembrane helix</keyword>
<comment type="subcellular location">
    <subcellularLocation>
        <location evidence="1">Membrane</location>
        <topology evidence="1">Multi-pass membrane protein</topology>
    </subcellularLocation>
</comment>
<evidence type="ECO:0000313" key="8">
    <source>
        <dbReference type="EMBL" id="MCJ8502155.1"/>
    </source>
</evidence>
<dbReference type="PANTHER" id="PTHR31566:SF0">
    <property type="entry name" value="CYTOCHROME C BIOGENESIS PROTEIN CCS1, CHLOROPLASTIC"/>
    <property type="match status" value="1"/>
</dbReference>
<name>A0AA41UJN5_9BACT</name>
<accession>A0AA41UJN5</accession>
<feature type="domain" description="ResB-like" evidence="7">
    <location>
        <begin position="386"/>
        <end position="472"/>
    </location>
</feature>
<feature type="domain" description="ResB-like" evidence="7">
    <location>
        <begin position="31"/>
        <end position="378"/>
    </location>
</feature>
<keyword evidence="3" id="KW-0201">Cytochrome c-type biogenesis</keyword>
<dbReference type="Proteomes" id="UP001165427">
    <property type="component" value="Unassembled WGS sequence"/>
</dbReference>
<sequence length="493" mass="54770">MQENKEQPSGPGPSERLAEYIDLWWRFLASVKLSVVLLLCLAALSIIGTVVPQNLAGQEYARIYGPFWATLVLVLDLDGMYQSWWFRALLLLLVINIVICSVDRLQSTWKTIFVRHPKFDLNGFRNRRQRHEMDLKVGPAALQAPFERAVGKSFRYRKVVPTENGYAITAEKGRWTRLGVYAVHLSVVVMLLGGLIGSRFGFEGFVAVPEGESADTIQLHGSGQRMRLPFTIRCDAFTVEFYEGTRRPKVYRSRLTIIEGGQEVVQREIEVNQPLYHQRIGIFQSSYGRADGRAPAAAAPREAPDEVTVTLRSAASGMVYTRTVAMGQAIEIPENLGWLVLERFEADADFQGMDLGPAFIGTLTTAEGTSRTVTLPLDYPRFDAMRRGDVVIGVVDGAAGDAAPAERYYTGLQITYDPGVPVVYTGFTLMIIGCWVAFFMSHQRLVVEVTARGDGSRVMVAGTANKNKTGMQVVVERMTEKLTALAEDRQGRS</sequence>
<evidence type="ECO:0000256" key="3">
    <source>
        <dbReference type="ARBA" id="ARBA00022748"/>
    </source>
</evidence>
<evidence type="ECO:0000313" key="9">
    <source>
        <dbReference type="Proteomes" id="UP001165427"/>
    </source>
</evidence>
<proteinExistence type="predicted"/>
<dbReference type="Pfam" id="PF05140">
    <property type="entry name" value="ResB"/>
    <property type="match status" value="2"/>
</dbReference>
<feature type="transmembrane region" description="Helical" evidence="6">
    <location>
        <begin position="23"/>
        <end position="48"/>
    </location>
</feature>
<feature type="transmembrane region" description="Helical" evidence="6">
    <location>
        <begin position="84"/>
        <end position="102"/>
    </location>
</feature>
<dbReference type="GO" id="GO:0017004">
    <property type="term" value="P:cytochrome complex assembly"/>
    <property type="evidence" value="ECO:0007669"/>
    <property type="project" value="UniProtKB-KW"/>
</dbReference>
<evidence type="ECO:0000256" key="2">
    <source>
        <dbReference type="ARBA" id="ARBA00022692"/>
    </source>
</evidence>
<organism evidence="8 9">
    <name type="scientific">Desulfatitalea alkaliphila</name>
    <dbReference type="NCBI Taxonomy" id="2929485"/>
    <lineage>
        <taxon>Bacteria</taxon>
        <taxon>Pseudomonadati</taxon>
        <taxon>Thermodesulfobacteriota</taxon>
        <taxon>Desulfobacteria</taxon>
        <taxon>Desulfobacterales</taxon>
        <taxon>Desulfosarcinaceae</taxon>
        <taxon>Desulfatitalea</taxon>
    </lineage>
</organism>
<comment type="caution">
    <text evidence="8">The sequence shown here is derived from an EMBL/GenBank/DDBJ whole genome shotgun (WGS) entry which is preliminary data.</text>
</comment>
<evidence type="ECO:0000256" key="1">
    <source>
        <dbReference type="ARBA" id="ARBA00004141"/>
    </source>
</evidence>
<dbReference type="InterPro" id="IPR023494">
    <property type="entry name" value="Cyt_c_bgen_Ccs1/CcsB/ResB"/>
</dbReference>
<evidence type="ECO:0000259" key="7">
    <source>
        <dbReference type="Pfam" id="PF05140"/>
    </source>
</evidence>
<feature type="transmembrane region" description="Helical" evidence="6">
    <location>
        <begin position="178"/>
        <end position="197"/>
    </location>
</feature>
<keyword evidence="2 6" id="KW-0812">Transmembrane</keyword>
<keyword evidence="5 6" id="KW-0472">Membrane</keyword>
<gene>
    <name evidence="8" type="ORF">MRX98_16340</name>
</gene>
<dbReference type="PANTHER" id="PTHR31566">
    <property type="entry name" value="CYTOCHROME C BIOGENESIS PROTEIN CCS1, CHLOROPLASTIC"/>
    <property type="match status" value="1"/>
</dbReference>
<feature type="transmembrane region" description="Helical" evidence="6">
    <location>
        <begin position="422"/>
        <end position="440"/>
    </location>
</feature>
<dbReference type="GO" id="GO:0016020">
    <property type="term" value="C:membrane"/>
    <property type="evidence" value="ECO:0007669"/>
    <property type="project" value="UniProtKB-SubCell"/>
</dbReference>
<dbReference type="RefSeq" id="WP_246912375.1">
    <property type="nucleotide sequence ID" value="NZ_JALJRB010000021.1"/>
</dbReference>
<evidence type="ECO:0000256" key="5">
    <source>
        <dbReference type="ARBA" id="ARBA00023136"/>
    </source>
</evidence>
<dbReference type="EMBL" id="JALJRB010000021">
    <property type="protein sequence ID" value="MCJ8502155.1"/>
    <property type="molecule type" value="Genomic_DNA"/>
</dbReference>
<keyword evidence="9" id="KW-1185">Reference proteome</keyword>
<protein>
    <submittedName>
        <fullName evidence="8">Cytochrome c biogenesis protein ResB</fullName>
    </submittedName>
</protein>
<evidence type="ECO:0000256" key="4">
    <source>
        <dbReference type="ARBA" id="ARBA00022989"/>
    </source>
</evidence>